<accession>A0AAV1UKW9</accession>
<evidence type="ECO:0000313" key="3">
    <source>
        <dbReference type="Proteomes" id="UP001162060"/>
    </source>
</evidence>
<dbReference type="Proteomes" id="UP001162060">
    <property type="component" value="Unassembled WGS sequence"/>
</dbReference>
<reference evidence="2" key="1">
    <citation type="submission" date="2024-01" db="EMBL/GenBank/DDBJ databases">
        <authorList>
            <person name="Webb A."/>
        </authorList>
    </citation>
    <scope>NUCLEOTIDE SEQUENCE</scope>
    <source>
        <strain evidence="2">Pm1</strain>
    </source>
</reference>
<gene>
    <name evidence="2" type="ORF">PM001_LOCUS20454</name>
</gene>
<dbReference type="EMBL" id="CAKLBY020000221">
    <property type="protein sequence ID" value="CAK7935304.1"/>
    <property type="molecule type" value="Genomic_DNA"/>
</dbReference>
<dbReference type="AlphaFoldDB" id="A0AAV1UKW9"/>
<keyword evidence="1" id="KW-1133">Transmembrane helix</keyword>
<evidence type="ECO:0000313" key="2">
    <source>
        <dbReference type="EMBL" id="CAK7935304.1"/>
    </source>
</evidence>
<feature type="transmembrane region" description="Helical" evidence="1">
    <location>
        <begin position="134"/>
        <end position="161"/>
    </location>
</feature>
<protein>
    <submittedName>
        <fullName evidence="2">Uncharacterized protein</fullName>
    </submittedName>
</protein>
<comment type="caution">
    <text evidence="2">The sequence shown here is derived from an EMBL/GenBank/DDBJ whole genome shotgun (WGS) entry which is preliminary data.</text>
</comment>
<keyword evidence="1" id="KW-0472">Membrane</keyword>
<feature type="transmembrane region" description="Helical" evidence="1">
    <location>
        <begin position="96"/>
        <end position="114"/>
    </location>
</feature>
<keyword evidence="1" id="KW-0812">Transmembrane</keyword>
<sequence>MTATAAHESDPLFQRSDALSSTTSNSTAPRCYGGFEQQKRAWVSTAQRSRRIRGIAGLQLLLGLMASGNYLWLSNILMVVVGGVGLVAARSERTSWTIVYLLLSVMEFARIVLLTPHLHERFEVPGSAFSRYEMFQIVVLVLEEALFVPAAFYVCIVAAAAGANPWG</sequence>
<organism evidence="2 3">
    <name type="scientific">Peronospora matthiolae</name>
    <dbReference type="NCBI Taxonomy" id="2874970"/>
    <lineage>
        <taxon>Eukaryota</taxon>
        <taxon>Sar</taxon>
        <taxon>Stramenopiles</taxon>
        <taxon>Oomycota</taxon>
        <taxon>Peronosporomycetes</taxon>
        <taxon>Peronosporales</taxon>
        <taxon>Peronosporaceae</taxon>
        <taxon>Peronospora</taxon>
    </lineage>
</organism>
<name>A0AAV1UKW9_9STRA</name>
<proteinExistence type="predicted"/>
<evidence type="ECO:0000256" key="1">
    <source>
        <dbReference type="SAM" id="Phobius"/>
    </source>
</evidence>
<feature type="transmembrane region" description="Helical" evidence="1">
    <location>
        <begin position="70"/>
        <end position="89"/>
    </location>
</feature>